<dbReference type="Gene3D" id="3.40.50.800">
    <property type="entry name" value="Anticodon-binding domain"/>
    <property type="match status" value="1"/>
</dbReference>
<name>A0A8J2R4E0_9NEOP</name>
<dbReference type="Proteomes" id="UP000789524">
    <property type="component" value="Unassembled WGS sequence"/>
</dbReference>
<gene>
    <name evidence="1" type="ORF">DCHRY22_LOCUS15042</name>
</gene>
<dbReference type="AlphaFoldDB" id="A0A8J2R4E0"/>
<accession>A0A8J2R4E0</accession>
<dbReference type="SUPFAM" id="SSF52954">
    <property type="entry name" value="Class II aaRS ABD-related"/>
    <property type="match status" value="1"/>
</dbReference>
<protein>
    <submittedName>
        <fullName evidence="1">(African queen) hypothetical protein</fullName>
    </submittedName>
</protein>
<reference evidence="1" key="1">
    <citation type="submission" date="2021-09" db="EMBL/GenBank/DDBJ databases">
        <authorList>
            <person name="Martin H S."/>
        </authorList>
    </citation>
    <scope>NUCLEOTIDE SEQUENCE</scope>
</reference>
<dbReference type="EMBL" id="CAKASE010000082">
    <property type="protein sequence ID" value="CAG9584452.1"/>
    <property type="molecule type" value="Genomic_DNA"/>
</dbReference>
<dbReference type="InterPro" id="IPR036621">
    <property type="entry name" value="Anticodon-bd_dom_sf"/>
</dbReference>
<evidence type="ECO:0000313" key="2">
    <source>
        <dbReference type="Proteomes" id="UP000789524"/>
    </source>
</evidence>
<comment type="caution">
    <text evidence="1">The sequence shown here is derived from an EMBL/GenBank/DDBJ whole genome shotgun (WGS) entry which is preliminary data.</text>
</comment>
<evidence type="ECO:0000313" key="1">
    <source>
        <dbReference type="EMBL" id="CAG9584452.1"/>
    </source>
</evidence>
<proteinExistence type="predicted"/>
<organism evidence="1 2">
    <name type="scientific">Danaus chrysippus</name>
    <name type="common">African queen</name>
    <dbReference type="NCBI Taxonomy" id="151541"/>
    <lineage>
        <taxon>Eukaryota</taxon>
        <taxon>Metazoa</taxon>
        <taxon>Ecdysozoa</taxon>
        <taxon>Arthropoda</taxon>
        <taxon>Hexapoda</taxon>
        <taxon>Insecta</taxon>
        <taxon>Pterygota</taxon>
        <taxon>Neoptera</taxon>
        <taxon>Endopterygota</taxon>
        <taxon>Lepidoptera</taxon>
        <taxon>Glossata</taxon>
        <taxon>Ditrysia</taxon>
        <taxon>Papilionoidea</taxon>
        <taxon>Nymphalidae</taxon>
        <taxon>Danainae</taxon>
        <taxon>Danaini</taxon>
        <taxon>Danaina</taxon>
        <taxon>Danaus</taxon>
        <taxon>Anosia</taxon>
    </lineage>
</organism>
<sequence length="135" mass="15051">MGLETALITLLMDGLTNATSYLKLHNSMAPYKISFALDNQDPKNTPTLKDLSSLLHSKLSLRDISAWLPDFTLSLQSQVKENLEMGITYTAILNDNTLVDGIFHLLNSSTMLKEQVHIYDFDSYAALLCGKQKAK</sequence>
<dbReference type="OrthoDB" id="5394539at2759"/>
<keyword evidence="2" id="KW-1185">Reference proteome</keyword>